<dbReference type="SMART" id="SM00382">
    <property type="entry name" value="AAA"/>
    <property type="match status" value="1"/>
</dbReference>
<evidence type="ECO:0000313" key="7">
    <source>
        <dbReference type="Proteomes" id="UP000682134"/>
    </source>
</evidence>
<dbReference type="PANTHER" id="PTHR32071">
    <property type="entry name" value="TRANSCRIPTIONAL REGULATORY PROTEIN"/>
    <property type="match status" value="1"/>
</dbReference>
<evidence type="ECO:0000313" key="6">
    <source>
        <dbReference type="EMBL" id="MBP0725829.1"/>
    </source>
</evidence>
<protein>
    <submittedName>
        <fullName evidence="6">Sigma 54-interacting transcriptional regulator</fullName>
    </submittedName>
</protein>
<dbReference type="PROSITE" id="PS00688">
    <property type="entry name" value="SIGMA54_INTERACT_3"/>
    <property type="match status" value="1"/>
</dbReference>
<dbReference type="EMBL" id="JAGIYQ010000007">
    <property type="protein sequence ID" value="MBP0725829.1"/>
    <property type="molecule type" value="Genomic_DNA"/>
</dbReference>
<gene>
    <name evidence="6" type="ORF">J5Y03_11675</name>
</gene>
<evidence type="ECO:0000259" key="5">
    <source>
        <dbReference type="PROSITE" id="PS50045"/>
    </source>
</evidence>
<keyword evidence="4" id="KW-0804">Transcription</keyword>
<dbReference type="Gene3D" id="1.10.8.60">
    <property type="match status" value="1"/>
</dbReference>
<dbReference type="InterPro" id="IPR058031">
    <property type="entry name" value="AAA_lid_NorR"/>
</dbReference>
<dbReference type="GO" id="GO:0005524">
    <property type="term" value="F:ATP binding"/>
    <property type="evidence" value="ECO:0007669"/>
    <property type="project" value="UniProtKB-KW"/>
</dbReference>
<dbReference type="PROSITE" id="PS00675">
    <property type="entry name" value="SIGMA54_INTERACT_1"/>
    <property type="match status" value="1"/>
</dbReference>
<evidence type="ECO:0000256" key="4">
    <source>
        <dbReference type="ARBA" id="ARBA00023163"/>
    </source>
</evidence>
<keyword evidence="1" id="KW-0547">Nucleotide-binding</keyword>
<dbReference type="FunFam" id="3.40.50.300:FF:000006">
    <property type="entry name" value="DNA-binding transcriptional regulator NtrC"/>
    <property type="match status" value="1"/>
</dbReference>
<accession>A0A940NI62</accession>
<dbReference type="CDD" id="cd00009">
    <property type="entry name" value="AAA"/>
    <property type="match status" value="1"/>
</dbReference>
<proteinExistence type="predicted"/>
<dbReference type="SUPFAM" id="SSF52540">
    <property type="entry name" value="P-loop containing nucleoside triphosphate hydrolases"/>
    <property type="match status" value="1"/>
</dbReference>
<reference evidence="6" key="1">
    <citation type="submission" date="2021-04" db="EMBL/GenBank/DDBJ databases">
        <title>Genome seq and assembly of Bacillus sp.</title>
        <authorList>
            <person name="Chhetri G."/>
        </authorList>
    </citation>
    <scope>NUCLEOTIDE SEQUENCE</scope>
    <source>
        <strain evidence="6">RG28</strain>
    </source>
</reference>
<evidence type="ECO:0000256" key="1">
    <source>
        <dbReference type="ARBA" id="ARBA00022741"/>
    </source>
</evidence>
<keyword evidence="3" id="KW-0805">Transcription regulation</keyword>
<evidence type="ECO:0000256" key="3">
    <source>
        <dbReference type="ARBA" id="ARBA00023015"/>
    </source>
</evidence>
<dbReference type="Gene3D" id="3.30.450.20">
    <property type="entry name" value="PAS domain"/>
    <property type="match status" value="1"/>
</dbReference>
<comment type="caution">
    <text evidence="6">The sequence shown here is derived from an EMBL/GenBank/DDBJ whole genome shotgun (WGS) entry which is preliminary data.</text>
</comment>
<organism evidence="6 7">
    <name type="scientific">Gottfriedia endophytica</name>
    <dbReference type="NCBI Taxonomy" id="2820819"/>
    <lineage>
        <taxon>Bacteria</taxon>
        <taxon>Bacillati</taxon>
        <taxon>Bacillota</taxon>
        <taxon>Bacilli</taxon>
        <taxon>Bacillales</taxon>
        <taxon>Bacillaceae</taxon>
        <taxon>Gottfriedia</taxon>
    </lineage>
</organism>
<keyword evidence="7" id="KW-1185">Reference proteome</keyword>
<dbReference type="PANTHER" id="PTHR32071:SF57">
    <property type="entry name" value="C4-DICARBOXYLATE TRANSPORT TRANSCRIPTIONAL REGULATORY PROTEIN DCTD"/>
    <property type="match status" value="1"/>
</dbReference>
<keyword evidence="2" id="KW-0067">ATP-binding</keyword>
<dbReference type="PROSITE" id="PS50045">
    <property type="entry name" value="SIGMA54_INTERACT_4"/>
    <property type="match status" value="1"/>
</dbReference>
<sequence length="676" mass="77344">MKELIVISVGINTLHSVIKQIKSYVGKEVAIRGYSIEEGFDEDFSGKIVLITGEIVLRLASEQIQDASKVIIARRALRYENIEQLFTLKEKTKILLVNDLKESCLETIEQLKGHGFQSLSFFPYYPGIKTYESCSIAITPGEHHLVPSEISQVIDIGNRQVDITTITVILSELNLLSQRGAVASSEFVSEIIGLTKYLSVLNHKLDHSNLLLTTIFDKFPKALLFCDDQGMITYFNEKIKRLFDGYSLLNANIKDFLGNDFKIQPTYNHEDEIFIFHDHTYIVSIDKVEQDEETICYLIEFENYDIFKRIDTAIRSKLKNKKFFARYDFTHLYSRSTKMIKTLELAKKIAKRDSTVLIQGESGTGKELLAQAIHNASLRTDQPFVAVNFAALSTSVLESELFGYEEGAFTGAKKGGKRGLFEEAHQGTIFMDEIGDAPLDLQVKLLRVLQEGVVRRVGGNEQVPIDIRIIAATNVNLEEKVQEGTFRQDLYYRLNVLPLQTLPLRERREDILLLLHDYINKFSNGEIYHINEYIEKETIEFLQQHPWPGNVRELVNVVEYMVNVKMTDQKIQLSDLPHYLLKEATDQKNVEVKNVSESMLTEEEHVLMIIYLKFGIGRRKIVLELAQRGVNIGEAKVKSIIDSLRIKQLIQVNKGVRGCVVTEEGKKYVNRLFMRK</sequence>
<dbReference type="Pfam" id="PF25601">
    <property type="entry name" value="AAA_lid_14"/>
    <property type="match status" value="1"/>
</dbReference>
<dbReference type="InterPro" id="IPR003593">
    <property type="entry name" value="AAA+_ATPase"/>
</dbReference>
<dbReference type="GO" id="GO:0006355">
    <property type="term" value="P:regulation of DNA-templated transcription"/>
    <property type="evidence" value="ECO:0007669"/>
    <property type="project" value="InterPro"/>
</dbReference>
<dbReference type="InterPro" id="IPR025944">
    <property type="entry name" value="Sigma_54_int_dom_CS"/>
</dbReference>
<dbReference type="InterPro" id="IPR036388">
    <property type="entry name" value="WH-like_DNA-bd_sf"/>
</dbReference>
<dbReference type="Gene3D" id="1.10.10.10">
    <property type="entry name" value="Winged helix-like DNA-binding domain superfamily/Winged helix DNA-binding domain"/>
    <property type="match status" value="1"/>
</dbReference>
<name>A0A940NI62_9BACI</name>
<dbReference type="RefSeq" id="WP_209405805.1">
    <property type="nucleotide sequence ID" value="NZ_JAGIYQ010000007.1"/>
</dbReference>
<dbReference type="AlphaFoldDB" id="A0A940NI62"/>
<dbReference type="Proteomes" id="UP000682134">
    <property type="component" value="Unassembled WGS sequence"/>
</dbReference>
<dbReference type="Pfam" id="PF00158">
    <property type="entry name" value="Sigma54_activat"/>
    <property type="match status" value="1"/>
</dbReference>
<evidence type="ECO:0000256" key="2">
    <source>
        <dbReference type="ARBA" id="ARBA00022840"/>
    </source>
</evidence>
<dbReference type="InterPro" id="IPR027417">
    <property type="entry name" value="P-loop_NTPase"/>
</dbReference>
<dbReference type="Gene3D" id="3.40.50.300">
    <property type="entry name" value="P-loop containing nucleotide triphosphate hydrolases"/>
    <property type="match status" value="1"/>
</dbReference>
<feature type="domain" description="Sigma-54 factor interaction" evidence="5">
    <location>
        <begin position="332"/>
        <end position="563"/>
    </location>
</feature>
<dbReference type="InterPro" id="IPR025662">
    <property type="entry name" value="Sigma_54_int_dom_ATP-bd_1"/>
</dbReference>
<dbReference type="InterPro" id="IPR002078">
    <property type="entry name" value="Sigma_54_int"/>
</dbReference>